<comment type="function">
    <text evidence="5">Catalyzes the methylation of C-1 in cobalt-precorrin-5B to form cobalt-precorrin-6A.</text>
</comment>
<evidence type="ECO:0000313" key="6">
    <source>
        <dbReference type="EMBL" id="MBC5694342.1"/>
    </source>
</evidence>
<sequence length="378" mass="39726">MTGPLTVYRGTETLRRGWTTGSCAAAASQAAAILLLTGSAPAEIRLLTPGGVTFNLPVEQASLHDGEAVCAVRKDAGDDPDITNGVLISSAVRRADSGIVIDGGSGVGRVTRPGLAEPVGEAAINPGPRAQIKAALERAAQENGYEGGFSVVLSVENGEELALQTYNSHLGIIGGISILGTSGIVEPMSEKALVDTICLEMDSLYAAGQRVAFLCPGNYGADFARETLELDLERAVKCSNYIGEAFDHAVVCGYPEILLVGHAGKLVKLAAGVMNTHSSVADARQEIFTAHAALCGAGRETLELLMQAVSVDACIELLDREGVRESVMARIQDEMEKRIARRLKGRAAAEFIMFTTKYGVLAQSAGAARLCEKLRKNL</sequence>
<name>A0ABR7GJ59_9FIRM</name>
<gene>
    <name evidence="5 6" type="primary">cbiD</name>
    <name evidence="6" type="ORF">H8S02_00010</name>
</gene>
<dbReference type="PANTHER" id="PTHR35863">
    <property type="entry name" value="COBALT-PRECORRIN-5B C(1)-METHYLTRANSFERASE"/>
    <property type="match status" value="1"/>
</dbReference>
<dbReference type="PANTHER" id="PTHR35863:SF1">
    <property type="entry name" value="COBALT-PRECORRIN-5B C(1)-METHYLTRANSFERASE"/>
    <property type="match status" value="1"/>
</dbReference>
<dbReference type="Gene3D" id="3.30.2110.10">
    <property type="entry name" value="CbiD-like"/>
    <property type="match status" value="1"/>
</dbReference>
<comment type="pathway">
    <text evidence="5">Cofactor biosynthesis; adenosylcobalamin biosynthesis; cob(II)yrinate a,c-diamide from sirohydrochlorin (anaerobic route): step 6/10.</text>
</comment>
<evidence type="ECO:0000256" key="2">
    <source>
        <dbReference type="ARBA" id="ARBA00022603"/>
    </source>
</evidence>
<dbReference type="InterPro" id="IPR036074">
    <property type="entry name" value="CbiD_sf"/>
</dbReference>
<evidence type="ECO:0000256" key="1">
    <source>
        <dbReference type="ARBA" id="ARBA00022573"/>
    </source>
</evidence>
<dbReference type="NCBIfam" id="TIGR00312">
    <property type="entry name" value="cbiD"/>
    <property type="match status" value="1"/>
</dbReference>
<keyword evidence="7" id="KW-1185">Reference proteome</keyword>
<dbReference type="PIRSF" id="PIRSF026782">
    <property type="entry name" value="CbiD"/>
    <property type="match status" value="1"/>
</dbReference>
<keyword evidence="4 5" id="KW-0949">S-adenosyl-L-methionine</keyword>
<comment type="similarity">
    <text evidence="5">Belongs to the CbiD family.</text>
</comment>
<dbReference type="Proteomes" id="UP000641741">
    <property type="component" value="Unassembled WGS sequence"/>
</dbReference>
<evidence type="ECO:0000256" key="4">
    <source>
        <dbReference type="ARBA" id="ARBA00022691"/>
    </source>
</evidence>
<evidence type="ECO:0000256" key="5">
    <source>
        <dbReference type="HAMAP-Rule" id="MF_00787"/>
    </source>
</evidence>
<dbReference type="InterPro" id="IPR002748">
    <property type="entry name" value="CbiD"/>
</dbReference>
<evidence type="ECO:0000313" key="7">
    <source>
        <dbReference type="Proteomes" id="UP000641741"/>
    </source>
</evidence>
<protein>
    <recommendedName>
        <fullName evidence="5">Cobalt-precorrin-5B C(1)-methyltransferase</fullName>
        <ecNumber evidence="5">2.1.1.195</ecNumber>
    </recommendedName>
    <alternativeName>
        <fullName evidence="5">Cobalt-precorrin-6A synthase</fullName>
    </alternativeName>
</protein>
<dbReference type="SUPFAM" id="SSF111342">
    <property type="entry name" value="CbiD-like"/>
    <property type="match status" value="1"/>
</dbReference>
<keyword evidence="3 5" id="KW-0808">Transferase</keyword>
<proteinExistence type="inferred from homology"/>
<dbReference type="Pfam" id="PF01888">
    <property type="entry name" value="CbiD"/>
    <property type="match status" value="1"/>
</dbReference>
<accession>A0ABR7GJ59</accession>
<dbReference type="EMBL" id="JACOPK010000001">
    <property type="protein sequence ID" value="MBC5694342.1"/>
    <property type="molecule type" value="Genomic_DNA"/>
</dbReference>
<dbReference type="HAMAP" id="MF_00787">
    <property type="entry name" value="CbiD"/>
    <property type="match status" value="1"/>
</dbReference>
<comment type="catalytic activity">
    <reaction evidence="5">
        <text>Co-precorrin-5B + S-adenosyl-L-methionine = Co-precorrin-6A + S-adenosyl-L-homocysteine</text>
        <dbReference type="Rhea" id="RHEA:26285"/>
        <dbReference type="ChEBI" id="CHEBI:57856"/>
        <dbReference type="ChEBI" id="CHEBI:59789"/>
        <dbReference type="ChEBI" id="CHEBI:60063"/>
        <dbReference type="ChEBI" id="CHEBI:60064"/>
        <dbReference type="EC" id="2.1.1.195"/>
    </reaction>
</comment>
<dbReference type="EC" id="2.1.1.195" evidence="5"/>
<dbReference type="RefSeq" id="WP_186968682.1">
    <property type="nucleotide sequence ID" value="NZ_JACOPK010000001.1"/>
</dbReference>
<keyword evidence="2 5" id="KW-0489">Methyltransferase</keyword>
<evidence type="ECO:0000256" key="3">
    <source>
        <dbReference type="ARBA" id="ARBA00022679"/>
    </source>
</evidence>
<organism evidence="6 7">
    <name type="scientific">Agathobaculum hominis</name>
    <dbReference type="NCBI Taxonomy" id="2763014"/>
    <lineage>
        <taxon>Bacteria</taxon>
        <taxon>Bacillati</taxon>
        <taxon>Bacillota</taxon>
        <taxon>Clostridia</taxon>
        <taxon>Eubacteriales</taxon>
        <taxon>Butyricicoccaceae</taxon>
        <taxon>Agathobaculum</taxon>
    </lineage>
</organism>
<keyword evidence="1 5" id="KW-0169">Cobalamin biosynthesis</keyword>
<comment type="caution">
    <text evidence="6">The sequence shown here is derived from an EMBL/GenBank/DDBJ whole genome shotgun (WGS) entry which is preliminary data.</text>
</comment>
<reference evidence="6 7" key="1">
    <citation type="submission" date="2020-08" db="EMBL/GenBank/DDBJ databases">
        <title>Genome public.</title>
        <authorList>
            <person name="Liu C."/>
            <person name="Sun Q."/>
        </authorList>
    </citation>
    <scope>NUCLEOTIDE SEQUENCE [LARGE SCALE GENOMIC DNA]</scope>
    <source>
        <strain evidence="6 7">M2</strain>
    </source>
</reference>